<dbReference type="Gene3D" id="3.60.21.10">
    <property type="match status" value="1"/>
</dbReference>
<sequence>MSMSSQREKERFRKNLERIEPILKKEDAVLFPKFKKTLIVADLHGDLQTLKFILKFAEKKKVDAMIFLGDYIDKGSESVAVLNLLFELKLKDPKSVILLRGNHETRGLSAWFEFSDDLIHHPELFDTANTVFDRLPIAAVLNDSIFCVHGNIAGISDEKLKDISKKNPKPYIWNDPGPEDGIALSGRGSGVYRVGPDLTQKFLKQNNLQLVIRGHTSHTEGTKCWHGSRLVSLYSTFPYDSPTVRAAAAIVKEDRIKFYYYKKIGNGLEWQDETMKLRLKK</sequence>
<feature type="domain" description="Serine/threonine specific protein phosphatases" evidence="1">
    <location>
        <begin position="99"/>
        <end position="104"/>
    </location>
</feature>
<dbReference type="SMART" id="SM00156">
    <property type="entry name" value="PP2Ac"/>
    <property type="match status" value="1"/>
</dbReference>
<evidence type="ECO:0000313" key="2">
    <source>
        <dbReference type="EMBL" id="MDV0445628.1"/>
    </source>
</evidence>
<dbReference type="PANTHER" id="PTHR11668">
    <property type="entry name" value="SERINE/THREONINE PROTEIN PHOSPHATASE"/>
    <property type="match status" value="1"/>
</dbReference>
<accession>A0ABU3VQE7</accession>
<dbReference type="InterPro" id="IPR006186">
    <property type="entry name" value="Ser/Thr-sp_prot-phosphatase"/>
</dbReference>
<dbReference type="EMBL" id="JAWDKC010000020">
    <property type="protein sequence ID" value="MDV0445628.1"/>
    <property type="molecule type" value="Genomic_DNA"/>
</dbReference>
<comment type="caution">
    <text evidence="2">The sequence shown here is derived from an EMBL/GenBank/DDBJ whole genome shotgun (WGS) entry which is preliminary data.</text>
</comment>
<name>A0ABU3VQE7_9EURY</name>
<dbReference type="InterPro" id="IPR050341">
    <property type="entry name" value="PP1_catalytic_subunit"/>
</dbReference>
<proteinExistence type="predicted"/>
<dbReference type="Pfam" id="PF00149">
    <property type="entry name" value="Metallophos"/>
    <property type="match status" value="1"/>
</dbReference>
<dbReference type="SUPFAM" id="SSF56300">
    <property type="entry name" value="Metallo-dependent phosphatases"/>
    <property type="match status" value="1"/>
</dbReference>
<dbReference type="PROSITE" id="PS00125">
    <property type="entry name" value="SER_THR_PHOSPHATASE"/>
    <property type="match status" value="1"/>
</dbReference>
<reference evidence="2 3" key="1">
    <citation type="submission" date="2023-06" db="EMBL/GenBank/DDBJ databases">
        <title>Genome sequence of Methanimicrococcus sp. At1.</title>
        <authorList>
            <person name="Protasov E."/>
            <person name="Platt K."/>
            <person name="Poehlein A."/>
            <person name="Daniel R."/>
            <person name="Brune A."/>
        </authorList>
    </citation>
    <scope>NUCLEOTIDE SEQUENCE [LARGE SCALE GENOMIC DNA]</scope>
    <source>
        <strain evidence="2 3">At1</strain>
    </source>
</reference>
<organism evidence="2 3">
    <name type="scientific">Methanimicrococcus hacksteinii</name>
    <dbReference type="NCBI Taxonomy" id="3028293"/>
    <lineage>
        <taxon>Archaea</taxon>
        <taxon>Methanobacteriati</taxon>
        <taxon>Methanobacteriota</taxon>
        <taxon>Stenosarchaea group</taxon>
        <taxon>Methanomicrobia</taxon>
        <taxon>Methanosarcinales</taxon>
        <taxon>Methanosarcinaceae</taxon>
        <taxon>Methanimicrococcus</taxon>
    </lineage>
</organism>
<gene>
    <name evidence="2" type="ORF">MmiAt1_12170</name>
</gene>
<protein>
    <recommendedName>
        <fullName evidence="1">Serine/threonine specific protein phosphatases domain-containing protein</fullName>
    </recommendedName>
</protein>
<keyword evidence="3" id="KW-1185">Reference proteome</keyword>
<evidence type="ECO:0000259" key="1">
    <source>
        <dbReference type="PROSITE" id="PS00125"/>
    </source>
</evidence>
<dbReference type="InterPro" id="IPR004843">
    <property type="entry name" value="Calcineurin-like_PHP"/>
</dbReference>
<evidence type="ECO:0000313" key="3">
    <source>
        <dbReference type="Proteomes" id="UP001272052"/>
    </source>
</evidence>
<dbReference type="PANTHER" id="PTHR11668:SF496">
    <property type="entry name" value="SERINE_THREONINE-PROTEIN PHOSPHATASE"/>
    <property type="match status" value="1"/>
</dbReference>
<dbReference type="Proteomes" id="UP001272052">
    <property type="component" value="Unassembled WGS sequence"/>
</dbReference>
<dbReference type="InterPro" id="IPR029052">
    <property type="entry name" value="Metallo-depent_PP-like"/>
</dbReference>
<dbReference type="CDD" id="cd00144">
    <property type="entry name" value="MPP_PPP_family"/>
    <property type="match status" value="1"/>
</dbReference>
<dbReference type="PRINTS" id="PR00114">
    <property type="entry name" value="STPHPHTASE"/>
</dbReference>